<evidence type="ECO:0000256" key="4">
    <source>
        <dbReference type="ARBA" id="ARBA00022842"/>
    </source>
</evidence>
<comment type="cofactor">
    <cofactor evidence="9">
        <name>Mg(2+)</name>
        <dbReference type="ChEBI" id="CHEBI:18420"/>
    </cofactor>
    <text evidence="9">Binds 1 Mg(2+) ion per subunit.</text>
</comment>
<dbReference type="CDD" id="cd00564">
    <property type="entry name" value="TMP_TenI"/>
    <property type="match status" value="1"/>
</dbReference>
<dbReference type="InterPro" id="IPR022998">
    <property type="entry name" value="ThiamineP_synth_TenI"/>
</dbReference>
<dbReference type="FunFam" id="3.20.20.70:FF:000096">
    <property type="entry name" value="Thiamine-phosphate synthase"/>
    <property type="match status" value="1"/>
</dbReference>
<dbReference type="PANTHER" id="PTHR20857:SF15">
    <property type="entry name" value="THIAMINE-PHOSPHATE SYNTHASE"/>
    <property type="match status" value="1"/>
</dbReference>
<reference evidence="13 14" key="1">
    <citation type="submission" date="2019-03" db="EMBL/GenBank/DDBJ databases">
        <title>Metabolic potential of uncultured bacteria and archaea associated with petroleum seepage in deep-sea sediments.</title>
        <authorList>
            <person name="Dong X."/>
            <person name="Hubert C."/>
        </authorList>
    </citation>
    <scope>NUCLEOTIDE SEQUENCE [LARGE SCALE GENOMIC DNA]</scope>
    <source>
        <strain evidence="13">E44_bin18</strain>
    </source>
</reference>
<dbReference type="InterPro" id="IPR036206">
    <property type="entry name" value="ThiamineP_synth_sf"/>
</dbReference>
<dbReference type="GO" id="GO:0004789">
    <property type="term" value="F:thiamine-phosphate diphosphorylase activity"/>
    <property type="evidence" value="ECO:0007669"/>
    <property type="project" value="UniProtKB-UniRule"/>
</dbReference>
<evidence type="ECO:0000256" key="3">
    <source>
        <dbReference type="ARBA" id="ARBA00022723"/>
    </source>
</evidence>
<feature type="binding site" evidence="9">
    <location>
        <begin position="138"/>
        <end position="140"/>
    </location>
    <ligand>
        <name>2-[(2R,5Z)-2-carboxy-4-methylthiazol-5(2H)-ylidene]ethyl phosphate</name>
        <dbReference type="ChEBI" id="CHEBI:62899"/>
    </ligand>
</feature>
<evidence type="ECO:0000256" key="1">
    <source>
        <dbReference type="ARBA" id="ARBA00005165"/>
    </source>
</evidence>
<comment type="similarity">
    <text evidence="9 10">Belongs to the thiamine-phosphate synthase family.</text>
</comment>
<evidence type="ECO:0000256" key="2">
    <source>
        <dbReference type="ARBA" id="ARBA00022679"/>
    </source>
</evidence>
<evidence type="ECO:0000256" key="8">
    <source>
        <dbReference type="ARBA" id="ARBA00047883"/>
    </source>
</evidence>
<dbReference type="GO" id="GO:0000287">
    <property type="term" value="F:magnesium ion binding"/>
    <property type="evidence" value="ECO:0007669"/>
    <property type="project" value="UniProtKB-UniRule"/>
</dbReference>
<feature type="binding site" evidence="9">
    <location>
        <position position="167"/>
    </location>
    <ligand>
        <name>2-[(2R,5Z)-2-carboxy-4-methylthiazol-5(2H)-ylidene]ethyl phosphate</name>
        <dbReference type="ChEBI" id="CHEBI:62899"/>
    </ligand>
</feature>
<keyword evidence="2 9" id="KW-0808">Transferase</keyword>
<evidence type="ECO:0000256" key="5">
    <source>
        <dbReference type="ARBA" id="ARBA00022977"/>
    </source>
</evidence>
<keyword evidence="3 9" id="KW-0479">Metal-binding</keyword>
<evidence type="ECO:0000259" key="12">
    <source>
        <dbReference type="Pfam" id="PF02581"/>
    </source>
</evidence>
<dbReference type="InterPro" id="IPR013785">
    <property type="entry name" value="Aldolase_TIM"/>
</dbReference>
<comment type="catalytic activity">
    <reaction evidence="8 9 10">
        <text>2-[(2R,5Z)-2-carboxy-4-methylthiazol-5(2H)-ylidene]ethyl phosphate + 4-amino-2-methyl-5-(diphosphooxymethyl)pyrimidine + 2 H(+) = thiamine phosphate + CO2 + diphosphate</text>
        <dbReference type="Rhea" id="RHEA:47844"/>
        <dbReference type="ChEBI" id="CHEBI:15378"/>
        <dbReference type="ChEBI" id="CHEBI:16526"/>
        <dbReference type="ChEBI" id="CHEBI:33019"/>
        <dbReference type="ChEBI" id="CHEBI:37575"/>
        <dbReference type="ChEBI" id="CHEBI:57841"/>
        <dbReference type="ChEBI" id="CHEBI:62899"/>
        <dbReference type="EC" id="2.5.1.3"/>
    </reaction>
</comment>
<keyword evidence="5 9" id="KW-0784">Thiamine biosynthesis</keyword>
<comment type="caution">
    <text evidence="13">The sequence shown here is derived from an EMBL/GenBank/DDBJ whole genome shotgun (WGS) entry which is preliminary data.</text>
</comment>
<gene>
    <name evidence="9 13" type="primary">thiE</name>
    <name evidence="13" type="ORF">E3J62_04855</name>
</gene>
<dbReference type="InterPro" id="IPR034291">
    <property type="entry name" value="TMP_synthase"/>
</dbReference>
<protein>
    <recommendedName>
        <fullName evidence="9">Thiamine-phosphate synthase</fullName>
        <shortName evidence="9">TP synthase</shortName>
        <shortName evidence="9">TPS</shortName>
        <ecNumber evidence="9">2.5.1.3</ecNumber>
    </recommendedName>
    <alternativeName>
        <fullName evidence="9">Thiamine-phosphate pyrophosphorylase</fullName>
        <shortName evidence="9">TMP pyrophosphorylase</shortName>
        <shortName evidence="9">TMP-PPase</shortName>
    </alternativeName>
</protein>
<feature type="domain" description="Thiamine phosphate synthase/TenI" evidence="12">
    <location>
        <begin position="11"/>
        <end position="189"/>
    </location>
</feature>
<evidence type="ECO:0000256" key="9">
    <source>
        <dbReference type="HAMAP-Rule" id="MF_00097"/>
    </source>
</evidence>
<dbReference type="Gene3D" id="3.20.20.70">
    <property type="entry name" value="Aldolase class I"/>
    <property type="match status" value="1"/>
</dbReference>
<dbReference type="Proteomes" id="UP000315525">
    <property type="component" value="Unassembled WGS sequence"/>
</dbReference>
<feature type="binding site" evidence="9">
    <location>
        <position position="73"/>
    </location>
    <ligand>
        <name>4-amino-2-methyl-5-(diphosphooxymethyl)pyrimidine</name>
        <dbReference type="ChEBI" id="CHEBI:57841"/>
    </ligand>
</feature>
<dbReference type="GO" id="GO:0009228">
    <property type="term" value="P:thiamine biosynthetic process"/>
    <property type="evidence" value="ECO:0007669"/>
    <property type="project" value="UniProtKB-KW"/>
</dbReference>
<dbReference type="Pfam" id="PF02581">
    <property type="entry name" value="TMP-TENI"/>
    <property type="match status" value="1"/>
</dbReference>
<evidence type="ECO:0000256" key="11">
    <source>
        <dbReference type="RuleBase" id="RU004253"/>
    </source>
</evidence>
<dbReference type="HAMAP" id="MF_00097">
    <property type="entry name" value="TMP_synthase"/>
    <property type="match status" value="1"/>
</dbReference>
<comment type="pathway">
    <text evidence="1 9 11">Cofactor biosynthesis; thiamine diphosphate biosynthesis; thiamine phosphate from 4-amino-2-methyl-5-diphosphomethylpyrimidine and 4-methyl-5-(2-phosphoethyl)-thiazole: step 1/1.</text>
</comment>
<accession>A0A523UUG0</accession>
<dbReference type="EMBL" id="SOJN01000063">
    <property type="protein sequence ID" value="TET46176.1"/>
    <property type="molecule type" value="Genomic_DNA"/>
</dbReference>
<dbReference type="GO" id="GO:0009229">
    <property type="term" value="P:thiamine diphosphate biosynthetic process"/>
    <property type="evidence" value="ECO:0007669"/>
    <property type="project" value="UniProtKB-UniRule"/>
</dbReference>
<evidence type="ECO:0000256" key="10">
    <source>
        <dbReference type="RuleBase" id="RU003826"/>
    </source>
</evidence>
<feature type="binding site" evidence="9">
    <location>
        <position position="93"/>
    </location>
    <ligand>
        <name>Mg(2+)</name>
        <dbReference type="ChEBI" id="CHEBI:18420"/>
    </ligand>
</feature>
<keyword evidence="4 9" id="KW-0460">Magnesium</keyword>
<dbReference type="GO" id="GO:0005737">
    <property type="term" value="C:cytoplasm"/>
    <property type="evidence" value="ECO:0007669"/>
    <property type="project" value="TreeGrafter"/>
</dbReference>
<comment type="function">
    <text evidence="9">Condenses 4-methyl-5-(beta-hydroxyethyl)thiazole monophosphate (THZ-P) and 2-methyl-4-amino-5-hydroxymethyl pyrimidine pyrophosphate (HMP-PP) to form thiamine monophosphate (TMP).</text>
</comment>
<feature type="binding site" evidence="9">
    <location>
        <position position="74"/>
    </location>
    <ligand>
        <name>Mg(2+)</name>
        <dbReference type="ChEBI" id="CHEBI:18420"/>
    </ligand>
</feature>
<sequence length="219" mass="23659">MTVTRRFDLLLYAITEKRYSRGRSLIELMEPCLKGGASVVQLRDKDASTRELVSEAIELRNLTRAHSALFIINDRVDVTLVVSADGVHLGSDDMEPALARNLLGPDKIIGKTVRNADEAGEAELQGVDYVSAGSIFKSETKDAPVIGLGALENICKATNLPVVAIGGIKLENLESIFARGASGVAVAKELLDFPDIEERAKNLRTVIDKLNSETAGKQK</sequence>
<dbReference type="EC" id="2.5.1.3" evidence="9"/>
<feature type="binding site" evidence="9">
    <location>
        <position position="141"/>
    </location>
    <ligand>
        <name>4-amino-2-methyl-5-(diphosphooxymethyl)pyrimidine</name>
        <dbReference type="ChEBI" id="CHEBI:57841"/>
    </ligand>
</feature>
<dbReference type="SUPFAM" id="SSF51391">
    <property type="entry name" value="Thiamin phosphate synthase"/>
    <property type="match status" value="1"/>
</dbReference>
<dbReference type="AlphaFoldDB" id="A0A523UUG0"/>
<organism evidence="13 14">
    <name type="scientific">candidate division TA06 bacterium</name>
    <dbReference type="NCBI Taxonomy" id="2250710"/>
    <lineage>
        <taxon>Bacteria</taxon>
        <taxon>Bacteria division TA06</taxon>
    </lineage>
</organism>
<dbReference type="NCBIfam" id="TIGR00693">
    <property type="entry name" value="thiE"/>
    <property type="match status" value="1"/>
</dbReference>
<evidence type="ECO:0000313" key="13">
    <source>
        <dbReference type="EMBL" id="TET46176.1"/>
    </source>
</evidence>
<name>A0A523UUG0_UNCT6</name>
<comment type="catalytic activity">
    <reaction evidence="7 9 10">
        <text>2-(2-carboxy-4-methylthiazol-5-yl)ethyl phosphate + 4-amino-2-methyl-5-(diphosphooxymethyl)pyrimidine + 2 H(+) = thiamine phosphate + CO2 + diphosphate</text>
        <dbReference type="Rhea" id="RHEA:47848"/>
        <dbReference type="ChEBI" id="CHEBI:15378"/>
        <dbReference type="ChEBI" id="CHEBI:16526"/>
        <dbReference type="ChEBI" id="CHEBI:33019"/>
        <dbReference type="ChEBI" id="CHEBI:37575"/>
        <dbReference type="ChEBI" id="CHEBI:57841"/>
        <dbReference type="ChEBI" id="CHEBI:62890"/>
        <dbReference type="EC" id="2.5.1.3"/>
    </reaction>
</comment>
<comment type="caution">
    <text evidence="9">Lacks conserved residue(s) required for the propagation of feature annotation.</text>
</comment>
<feature type="binding site" evidence="9">
    <location>
        <begin position="41"/>
        <end position="45"/>
    </location>
    <ligand>
        <name>4-amino-2-methyl-5-(diphosphooxymethyl)pyrimidine</name>
        <dbReference type="ChEBI" id="CHEBI:57841"/>
    </ligand>
</feature>
<feature type="binding site" evidence="9">
    <location>
        <position position="112"/>
    </location>
    <ligand>
        <name>4-amino-2-methyl-5-(diphosphooxymethyl)pyrimidine</name>
        <dbReference type="ChEBI" id="CHEBI:57841"/>
    </ligand>
</feature>
<evidence type="ECO:0000256" key="7">
    <source>
        <dbReference type="ARBA" id="ARBA00047851"/>
    </source>
</evidence>
<dbReference type="UniPathway" id="UPA00060">
    <property type="reaction ID" value="UER00141"/>
</dbReference>
<comment type="catalytic activity">
    <reaction evidence="6 9 10">
        <text>4-methyl-5-(2-phosphooxyethyl)-thiazole + 4-amino-2-methyl-5-(diphosphooxymethyl)pyrimidine + H(+) = thiamine phosphate + diphosphate</text>
        <dbReference type="Rhea" id="RHEA:22328"/>
        <dbReference type="ChEBI" id="CHEBI:15378"/>
        <dbReference type="ChEBI" id="CHEBI:33019"/>
        <dbReference type="ChEBI" id="CHEBI:37575"/>
        <dbReference type="ChEBI" id="CHEBI:57841"/>
        <dbReference type="ChEBI" id="CHEBI:58296"/>
        <dbReference type="EC" id="2.5.1.3"/>
    </reaction>
</comment>
<evidence type="ECO:0000313" key="14">
    <source>
        <dbReference type="Proteomes" id="UP000315525"/>
    </source>
</evidence>
<evidence type="ECO:0000256" key="6">
    <source>
        <dbReference type="ARBA" id="ARBA00047334"/>
    </source>
</evidence>
<dbReference type="PANTHER" id="PTHR20857">
    <property type="entry name" value="THIAMINE-PHOSPHATE PYROPHOSPHORYLASE"/>
    <property type="match status" value="1"/>
</dbReference>
<proteinExistence type="inferred from homology"/>